<reference evidence="2" key="1">
    <citation type="submission" date="2025-08" db="UniProtKB">
        <authorList>
            <consortium name="RefSeq"/>
        </authorList>
    </citation>
    <scope>IDENTIFICATION</scope>
    <source>
        <tissue evidence="2">Whole Larva</tissue>
    </source>
</reference>
<evidence type="ECO:0000313" key="1">
    <source>
        <dbReference type="Proteomes" id="UP000695000"/>
    </source>
</evidence>
<organism evidence="1 2">
    <name type="scientific">Nicrophorus vespilloides</name>
    <name type="common">Boreal carrion beetle</name>
    <dbReference type="NCBI Taxonomy" id="110193"/>
    <lineage>
        <taxon>Eukaryota</taxon>
        <taxon>Metazoa</taxon>
        <taxon>Ecdysozoa</taxon>
        <taxon>Arthropoda</taxon>
        <taxon>Hexapoda</taxon>
        <taxon>Insecta</taxon>
        <taxon>Pterygota</taxon>
        <taxon>Neoptera</taxon>
        <taxon>Endopterygota</taxon>
        <taxon>Coleoptera</taxon>
        <taxon>Polyphaga</taxon>
        <taxon>Staphyliniformia</taxon>
        <taxon>Silphidae</taxon>
        <taxon>Nicrophorinae</taxon>
        <taxon>Nicrophorus</taxon>
    </lineage>
</organism>
<sequence>MMHRNQVIPALRRYQRSLLGIYKKVNLPEVVFPLTEPPDVSIITKLLSDCWELIKHIEMDQSEYLLKASFSMTRYASFVHYFGKIGCSFDKDVNTFFKTTMVSSEGMQGLMPVLRWEIDLIATYLHFVSRVITNSHIYKGNWSMMRKKHMAKLSLEHSFKGMKEKFRKLVEGFDKLIAGLDKAKKIRTRFLAEIDKAIVHINICSEDVFNNHSYVDEYFKVTLNPNERIKNILLDSLREEHTKAESSRSYCITNLTNLRPDIVREERSLAQLSNCLGIMQKHLVAFQNYKVPEVYKTLYSFDKFLHNVHKSIRVVGVTISRQPLARRA</sequence>
<evidence type="ECO:0000313" key="2">
    <source>
        <dbReference type="RefSeq" id="XP_017782687.1"/>
    </source>
</evidence>
<keyword evidence="1" id="KW-1185">Reference proteome</keyword>
<gene>
    <name evidence="2" type="primary">LOC108567016</name>
</gene>
<protein>
    <submittedName>
        <fullName evidence="2">Uncharacterized protein LOC108567016</fullName>
    </submittedName>
</protein>
<dbReference type="RefSeq" id="XP_017782687.1">
    <property type="nucleotide sequence ID" value="XM_017927198.1"/>
</dbReference>
<name>A0ABM1N787_NICVS</name>
<dbReference type="Proteomes" id="UP000695000">
    <property type="component" value="Unplaced"/>
</dbReference>
<accession>A0ABM1N787</accession>
<dbReference type="GeneID" id="108567016"/>
<proteinExistence type="predicted"/>